<dbReference type="EMBL" id="JAMTCP010000014">
    <property type="protein sequence ID" value="MCP2259140.1"/>
    <property type="molecule type" value="Genomic_DNA"/>
</dbReference>
<proteinExistence type="predicted"/>
<dbReference type="NCBIfam" id="TIGR02243">
    <property type="entry name" value="putative baseplate assembly protein"/>
    <property type="match status" value="1"/>
</dbReference>
<dbReference type="InterPro" id="IPR006949">
    <property type="entry name" value="Barrel_Baseplate_J-like"/>
</dbReference>
<feature type="domain" description="LysM" evidence="2">
    <location>
        <begin position="1209"/>
        <end position="1259"/>
    </location>
</feature>
<feature type="region of interest" description="Disordered" evidence="1">
    <location>
        <begin position="349"/>
        <end position="421"/>
    </location>
</feature>
<evidence type="ECO:0000313" key="3">
    <source>
        <dbReference type="EMBL" id="MCP2259140.1"/>
    </source>
</evidence>
<dbReference type="InterPro" id="IPR018392">
    <property type="entry name" value="LysM"/>
</dbReference>
<feature type="compositionally biased region" description="Low complexity" evidence="1">
    <location>
        <begin position="369"/>
        <end position="380"/>
    </location>
</feature>
<protein>
    <submittedName>
        <fullName evidence="3">Baseplate assembly protein</fullName>
    </submittedName>
</protein>
<evidence type="ECO:0000256" key="1">
    <source>
        <dbReference type="SAM" id="MobiDB-lite"/>
    </source>
</evidence>
<evidence type="ECO:0000259" key="2">
    <source>
        <dbReference type="PROSITE" id="PS51782"/>
    </source>
</evidence>
<dbReference type="CDD" id="cd00118">
    <property type="entry name" value="LysM"/>
    <property type="match status" value="1"/>
</dbReference>
<feature type="region of interest" description="Disordered" evidence="1">
    <location>
        <begin position="436"/>
        <end position="459"/>
    </location>
</feature>
<dbReference type="Proteomes" id="UP001205311">
    <property type="component" value="Unassembled WGS sequence"/>
</dbReference>
<comment type="caution">
    <text evidence="3">The sequence shown here is derived from an EMBL/GenBank/DDBJ whole genome shotgun (WGS) entry which is preliminary data.</text>
</comment>
<reference evidence="3 4" key="1">
    <citation type="submission" date="2022-06" db="EMBL/GenBank/DDBJ databases">
        <title>Genomic Encyclopedia of Archaeal and Bacterial Type Strains, Phase II (KMG-II): from individual species to whole genera.</title>
        <authorList>
            <person name="Goeker M."/>
        </authorList>
    </citation>
    <scope>NUCLEOTIDE SEQUENCE [LARGE SCALE GENOMIC DNA]</scope>
    <source>
        <strain evidence="3 4">DSM 40477</strain>
    </source>
</reference>
<feature type="region of interest" description="Disordered" evidence="1">
    <location>
        <begin position="996"/>
        <end position="1015"/>
    </location>
</feature>
<gene>
    <name evidence="3" type="ORF">LX15_002841</name>
</gene>
<organism evidence="3 4">
    <name type="scientific">Streptoalloteichus tenebrarius (strain ATCC 17920 / DSM 40477 / JCM 4838 / CBS 697.72 / NBRC 16177 / NCIMB 11028 / NRRL B-12390 / A12253. 1 / ISP 5477)</name>
    <name type="common">Streptomyces tenebrarius</name>
    <dbReference type="NCBI Taxonomy" id="1933"/>
    <lineage>
        <taxon>Bacteria</taxon>
        <taxon>Bacillati</taxon>
        <taxon>Actinomycetota</taxon>
        <taxon>Actinomycetes</taxon>
        <taxon>Pseudonocardiales</taxon>
        <taxon>Pseudonocardiaceae</taxon>
        <taxon>Streptoalloteichus</taxon>
    </lineage>
</organism>
<dbReference type="InterPro" id="IPR011749">
    <property type="entry name" value="CHP02243"/>
</dbReference>
<dbReference type="Pfam" id="PF04865">
    <property type="entry name" value="Baseplate_J"/>
    <property type="match status" value="1"/>
</dbReference>
<dbReference type="PROSITE" id="PS51782">
    <property type="entry name" value="LYSM"/>
    <property type="match status" value="1"/>
</dbReference>
<feature type="compositionally biased region" description="Pro residues" evidence="1">
    <location>
        <begin position="353"/>
        <end position="366"/>
    </location>
</feature>
<dbReference type="RefSeq" id="WP_253670050.1">
    <property type="nucleotide sequence ID" value="NZ_JAMTCP010000014.1"/>
</dbReference>
<keyword evidence="4" id="KW-1185">Reference proteome</keyword>
<sequence>MTRRGCQCCRGTDLRTPVEVVNPPALSAVAHRVGTYADFLDSMRARLSSPAHPALRDLTARTPDDPAVGLLDAGAVLADLLTFITERIANEGYLRTAVEERSLVLLGRLVGHQPRPGVAAGTYLAYTVDADPRQGEDFSVRVPRGSRTQSVPGPGQEPQVFETADDLVARAAWNELKVRRRRPYQLTLRQFRRRPAVHVAGVATNLRPGDRLLFVFGSEPGRQELVVVPGVELDRDNDVTVVGLPRPALSTLDLLRTKLTDLLEPLVDPDHRPDEVRRSAILNRFVDDVLVPLWHRRPTLDTPTKYVAAVGEALERLDETLSLAQHYRNVREWLEKRAAELSDLRAQARRLEPPQPPEQRPTPPLDGPLHAALGLGSLAAHSDEPGGEADPDQDGANPDGANPDGDQDANGDRPPTPSTLDSRAAVLGLGALLGALRTAPGRPPGSARDLARDPATAFSPGSDLGAQLLAALDPRLRDGLYAAWRRVDLTRPLALQELLAMRAVATPFGATAPLRAVPRPGGGVDHEEWELDAALNLSVKVLYGDEGPTRVELTFHLEANAWREVVDDLDEPGEVDFGPGSVRYGLDADTGELSLAFEKHLPRRRVLLGKPDADKKIRLTLPDDGPWREDLPEEYQLSRWHHDRVEDRWVLITVRRAKAAGREPAFVELTFATRSLVPATVLTLDAVYDGVGVGSWVVVERPRKAGQLPGDVSLALVTARVTDVRTVAKQAFGMSGKVTELVLDRPWLDRRDTRLSQIRDTTIYLKGDPLTLATEPVTEDVWGSEIELADLHDGLAPGRWLIVTGERADVPGSPAGVRGTELTMIAGVRQAVDPERPGDTVHTTIVLANDLAYRYRRETVTIHGNVVRATNGATREEPIGSGDAGRPGQSFALRQGPLTWLPADTPLGAASTLEVRVDGVRWHEVDGLAGRGPDEHVYVTGPADGATTRVTFGDGQHGARLPTGVENVRARYRVGLGRAGNVAAGQITQVTTRPLGVSGVTNPLPATGGADRDDAGQLRRTIPLRVSALDRLVSVPDYADFARSRAGIGRAGARQVFDGEREIVHVTVAGVDDVPLAPDSEVVTTLRRALVAHGDAQLPVVVAVREIVLLVVVATIRVHPDHSWQVVEPAVRAALLEWLGFRGRELGQPAHLSEVLATAQSVPGVDAVDVDVFTGVPGGLTPLGLLRLAERLTTPEPVVPARVAEFAEERYTVDPPRGADTETLTAVAAKHGITVAELVRLNPDITDATPLPRGRSVVVFRGVRPAQLVVLSPAVPDTLILKEAR</sequence>
<name>A0ABT1HUE1_STRSD</name>
<evidence type="ECO:0000313" key="4">
    <source>
        <dbReference type="Proteomes" id="UP001205311"/>
    </source>
</evidence>
<accession>A0ABT1HUE1</accession>